<dbReference type="Proteomes" id="UP000286246">
    <property type="component" value="Unassembled WGS sequence"/>
</dbReference>
<dbReference type="InterPro" id="IPR023809">
    <property type="entry name" value="Thiopep_bacteriocin_synth_dom"/>
</dbReference>
<keyword evidence="4" id="KW-1185">Reference proteome</keyword>
<organism evidence="3 4">
    <name type="scientific">Sphingobacterium detergens</name>
    <dbReference type="NCBI Taxonomy" id="1145106"/>
    <lineage>
        <taxon>Bacteria</taxon>
        <taxon>Pseudomonadati</taxon>
        <taxon>Bacteroidota</taxon>
        <taxon>Sphingobacteriia</taxon>
        <taxon>Sphingobacteriales</taxon>
        <taxon>Sphingobacteriaceae</taxon>
        <taxon>Sphingobacterium</taxon>
    </lineage>
</organism>
<reference evidence="3 4" key="1">
    <citation type="submission" date="2018-09" db="EMBL/GenBank/DDBJ databases">
        <title>Genomic Encyclopedia of Type Strains, Phase III (KMG-III): the genomes of soil and plant-associated and newly described type strains.</title>
        <authorList>
            <person name="Whitman W."/>
        </authorList>
    </citation>
    <scope>NUCLEOTIDE SEQUENCE [LARGE SCALE GENOMIC DNA]</scope>
    <source>
        <strain evidence="3 4">CECT 7938</strain>
    </source>
</reference>
<evidence type="ECO:0000313" key="3">
    <source>
        <dbReference type="EMBL" id="RKE47166.1"/>
    </source>
</evidence>
<accession>A0A420ART0</accession>
<proteinExistence type="predicted"/>
<feature type="domain" description="Thiopeptide-type bacteriocin biosynthesis" evidence="2">
    <location>
        <begin position="666"/>
        <end position="913"/>
    </location>
</feature>
<protein>
    <submittedName>
        <fullName evidence="3">Thiopeptide-type bacteriocin biosynthesis protein</fullName>
    </submittedName>
</protein>
<evidence type="ECO:0000259" key="2">
    <source>
        <dbReference type="Pfam" id="PF14028"/>
    </source>
</evidence>
<dbReference type="Pfam" id="PF14028">
    <property type="entry name" value="Lant_dehydr_C"/>
    <property type="match status" value="1"/>
</dbReference>
<dbReference type="EMBL" id="RAPY01000004">
    <property type="protein sequence ID" value="RKE47166.1"/>
    <property type="molecule type" value="Genomic_DNA"/>
</dbReference>
<dbReference type="AlphaFoldDB" id="A0A420ART0"/>
<evidence type="ECO:0000259" key="1">
    <source>
        <dbReference type="Pfam" id="PF04738"/>
    </source>
</evidence>
<feature type="domain" description="Lantibiotic dehydratase N-terminal" evidence="1">
    <location>
        <begin position="250"/>
        <end position="597"/>
    </location>
</feature>
<sequence>MNLKIYPHAVIRIPGISYHNDLETSWKELKAMIKDSSPEFYALIENLDLSEIKNTDKRIQQTIWKYFNRARYRATPFGEFATTGCVQLAEQTEAKPIRYSGRIVHEFVDWGELGTVDHSALQKESFFQSNSSYYVVADEIRYLRRDGEGFEIAAIALDPLIHDVLTFTENLKSYAELSIFLKSRISDPIELQGFLHDLLELQLLLSSLNANIIGDDYFQRLAVSASSNQVRYKIAESTLDHDHCDINLFKHLPQAAILLSRLSPVGQPADLKTFAERFFAKFEQANIPLMVALDPEIGVGYAFSEKPSGLEDDQIENLTKQPKNKNASADLRHQGFMEFLKEISMKNIVNLEDLPVNSRSENTIPNTLGAICNIIDGNIWLDYLGGATANSLLGRFTTAVGSVERICDQLFDIEKNANPDVLFFDIGYMAEMKVDNINRRKQIYDAQVNILNYDPKNISIPISDIFICVKNGKVILFSKRLNKRLVPRMASAYNFKRSTLPLFRMLCDMMFEEVQADLMFRPEALLLEQNFYPRVSFKNIVISPATWRITSKSLQGNPLGKLKEIIRNSKIPRFVKTGLADQTLLFDTNSLKDLQILSDIIGKQDQIFLKESPLPHKHIVEDQQGNPYLAQFIICLHHDKPLLAPFSPLINNGEIYKQWLAPCKEWLYYEIYMSHFRADEILQRKIAPFLATVSADIASWFFIRYSDGGDHIRLRLKMIDARDSVNLNEKLLEVLDPEFEAGIISDLKICSYKKEIHRYGIENMESVERHFYVDSEFAFQTLPLNLSHNAKYTYCLQMLLQLYENQIMGRDDFEAMIEKIVSALSREHNIYPEKFKILNSIYKQVDYSNEILIGDEINNTYDLLVTSFFKTIANCRKASRKILLADLMHMHINRMFHSNQRTHELVVFYLLQKELKKRKFQHRNESAGNIKELITIETQRNFFLVGPADIEGNASFHPNCIA</sequence>
<dbReference type="Pfam" id="PF04738">
    <property type="entry name" value="Lant_dehydr_N"/>
    <property type="match status" value="2"/>
</dbReference>
<dbReference type="RefSeq" id="WP_120260980.1">
    <property type="nucleotide sequence ID" value="NZ_RAPY01000004.1"/>
</dbReference>
<gene>
    <name evidence="3" type="ORF">DFQ12_4328</name>
</gene>
<name>A0A420ART0_SPHD1</name>
<dbReference type="NCBIfam" id="TIGR03891">
    <property type="entry name" value="thiopep_ocin"/>
    <property type="match status" value="1"/>
</dbReference>
<dbReference type="InterPro" id="IPR006827">
    <property type="entry name" value="Lant_deHydtase_N"/>
</dbReference>
<feature type="domain" description="Lantibiotic dehydratase N-terminal" evidence="1">
    <location>
        <begin position="30"/>
        <end position="222"/>
    </location>
</feature>
<dbReference type="OrthoDB" id="1273722at2"/>
<evidence type="ECO:0000313" key="4">
    <source>
        <dbReference type="Proteomes" id="UP000286246"/>
    </source>
</evidence>
<comment type="caution">
    <text evidence="3">The sequence shown here is derived from an EMBL/GenBank/DDBJ whole genome shotgun (WGS) entry which is preliminary data.</text>
</comment>